<evidence type="ECO:0000256" key="12">
    <source>
        <dbReference type="ARBA" id="ARBA00022842"/>
    </source>
</evidence>
<dbReference type="GO" id="GO:0046872">
    <property type="term" value="F:metal ion binding"/>
    <property type="evidence" value="ECO:0007669"/>
    <property type="project" value="UniProtKB-KW"/>
</dbReference>
<dbReference type="UniPathway" id="UPA00315">
    <property type="reaction ID" value="UER00080"/>
</dbReference>
<evidence type="ECO:0000256" key="14">
    <source>
        <dbReference type="ARBA" id="ARBA00048344"/>
    </source>
</evidence>
<dbReference type="NCBIfam" id="TIGR01134">
    <property type="entry name" value="purF"/>
    <property type="match status" value="1"/>
</dbReference>
<dbReference type="Pfam" id="PF02773">
    <property type="entry name" value="S-AdoMet_synt_C"/>
    <property type="match status" value="1"/>
</dbReference>
<keyword evidence="6" id="KW-0328">Glycosyltransferase</keyword>
<comment type="similarity">
    <text evidence="3 16">Belongs to the AdoMet synthase family.</text>
</comment>
<dbReference type="UniPathway" id="UPA00074">
    <property type="reaction ID" value="UER00124"/>
</dbReference>
<dbReference type="InterPro" id="IPR022636">
    <property type="entry name" value="S-AdoMet_synthetase_sfam"/>
</dbReference>
<keyword evidence="10" id="KW-0658">Purine biosynthesis</keyword>
<dbReference type="InterPro" id="IPR005854">
    <property type="entry name" value="PurF"/>
</dbReference>
<dbReference type="InterPro" id="IPR022628">
    <property type="entry name" value="S-AdoMet_synt_N"/>
</dbReference>
<dbReference type="SUPFAM" id="SSF56235">
    <property type="entry name" value="N-terminal nucleophile aminohydrolases (Ntn hydrolases)"/>
    <property type="match status" value="1"/>
</dbReference>
<dbReference type="FunFam" id="3.30.300.10:FF:000004">
    <property type="entry name" value="S-adenosylmethionine synthase"/>
    <property type="match status" value="1"/>
</dbReference>
<comment type="caution">
    <text evidence="18">The sequence shown here is derived from an EMBL/GenBank/DDBJ whole genome shotgun (WGS) entry which is preliminary data.</text>
</comment>
<dbReference type="GO" id="GO:0006189">
    <property type="term" value="P:'de novo' IMP biosynthetic process"/>
    <property type="evidence" value="ECO:0007669"/>
    <property type="project" value="UniProtKB-UniPathway"/>
</dbReference>
<organism evidence="18 19">
    <name type="scientific">Tricholomella constricta</name>
    <dbReference type="NCBI Taxonomy" id="117010"/>
    <lineage>
        <taxon>Eukaryota</taxon>
        <taxon>Fungi</taxon>
        <taxon>Dikarya</taxon>
        <taxon>Basidiomycota</taxon>
        <taxon>Agaricomycotina</taxon>
        <taxon>Agaricomycetes</taxon>
        <taxon>Agaricomycetidae</taxon>
        <taxon>Agaricales</taxon>
        <taxon>Tricholomatineae</taxon>
        <taxon>Lyophyllaceae</taxon>
        <taxon>Tricholomella</taxon>
    </lineage>
</organism>
<dbReference type="Pfam" id="PF00156">
    <property type="entry name" value="Pribosyltran"/>
    <property type="match status" value="1"/>
</dbReference>
<evidence type="ECO:0000256" key="4">
    <source>
        <dbReference type="ARBA" id="ARBA00010138"/>
    </source>
</evidence>
<dbReference type="GO" id="GO:0005524">
    <property type="term" value="F:ATP binding"/>
    <property type="evidence" value="ECO:0007669"/>
    <property type="project" value="UniProtKB-KW"/>
</dbReference>
<keyword evidence="19" id="KW-1185">Reference proteome</keyword>
<comment type="cofactor">
    <cofactor evidence="15">
        <name>K(+)</name>
        <dbReference type="ChEBI" id="CHEBI:29103"/>
    </cofactor>
    <text evidence="15">Binds 1 potassium ion per subunit. The potassium ion interacts primarily with the substrate.</text>
</comment>
<dbReference type="SUPFAM" id="SSF53271">
    <property type="entry name" value="PRTase-like"/>
    <property type="match status" value="1"/>
</dbReference>
<evidence type="ECO:0000256" key="13">
    <source>
        <dbReference type="ARBA" id="ARBA00022958"/>
    </source>
</evidence>
<dbReference type="EMBL" id="JAACJP010000002">
    <property type="protein sequence ID" value="KAF5386998.1"/>
    <property type="molecule type" value="Genomic_DNA"/>
</dbReference>
<dbReference type="InterPro" id="IPR035584">
    <property type="entry name" value="PurF_N"/>
</dbReference>
<evidence type="ECO:0000256" key="15">
    <source>
        <dbReference type="RuleBase" id="RU000541"/>
    </source>
</evidence>
<comment type="cofactor">
    <cofactor evidence="15">
        <name>Mg(2+)</name>
        <dbReference type="ChEBI" id="CHEBI:18420"/>
    </cofactor>
    <text evidence="15">Binds 2 magnesium ions per subunit. The magnesium ions interact primarily with the substrate.</text>
</comment>
<evidence type="ECO:0000256" key="2">
    <source>
        <dbReference type="ARBA" id="ARBA00005224"/>
    </source>
</evidence>
<evidence type="ECO:0000256" key="10">
    <source>
        <dbReference type="ARBA" id="ARBA00022755"/>
    </source>
</evidence>
<accession>A0A8H5HP75</accession>
<dbReference type="InterPro" id="IPR022631">
    <property type="entry name" value="ADOMET_SYNTHASE_CS"/>
</dbReference>
<dbReference type="InterPro" id="IPR022630">
    <property type="entry name" value="S-AdoMet_synt_C"/>
</dbReference>
<dbReference type="CDD" id="cd00715">
    <property type="entry name" value="GPATase_N"/>
    <property type="match status" value="1"/>
</dbReference>
<dbReference type="InterPro" id="IPR017932">
    <property type="entry name" value="GATase_2_dom"/>
</dbReference>
<evidence type="ECO:0000256" key="7">
    <source>
        <dbReference type="ARBA" id="ARBA00022679"/>
    </source>
</evidence>
<evidence type="ECO:0000313" key="18">
    <source>
        <dbReference type="EMBL" id="KAF5386998.1"/>
    </source>
</evidence>
<dbReference type="InterPro" id="IPR029057">
    <property type="entry name" value="PRTase-like"/>
</dbReference>
<dbReference type="GO" id="GO:0004044">
    <property type="term" value="F:amidophosphoribosyltransferase activity"/>
    <property type="evidence" value="ECO:0007669"/>
    <property type="project" value="InterPro"/>
</dbReference>
<reference evidence="18 19" key="1">
    <citation type="journal article" date="2020" name="ISME J.">
        <title>Uncovering the hidden diversity of litter-decomposition mechanisms in mushroom-forming fungi.</title>
        <authorList>
            <person name="Floudas D."/>
            <person name="Bentzer J."/>
            <person name="Ahren D."/>
            <person name="Johansson T."/>
            <person name="Persson P."/>
            <person name="Tunlid A."/>
        </authorList>
    </citation>
    <scope>NUCLEOTIDE SEQUENCE [LARGE SCALE GENOMIC DNA]</scope>
    <source>
        <strain evidence="18 19">CBS 661.87</strain>
    </source>
</reference>
<evidence type="ECO:0000259" key="17">
    <source>
        <dbReference type="PROSITE" id="PS51278"/>
    </source>
</evidence>
<evidence type="ECO:0000256" key="3">
    <source>
        <dbReference type="ARBA" id="ARBA00009685"/>
    </source>
</evidence>
<dbReference type="InterPro" id="IPR022629">
    <property type="entry name" value="S-AdoMet_synt_central"/>
</dbReference>
<dbReference type="InterPro" id="IPR002133">
    <property type="entry name" value="S-AdoMet_synthetase"/>
</dbReference>
<dbReference type="EC" id="2.5.1.6" evidence="15"/>
<dbReference type="InterPro" id="IPR029055">
    <property type="entry name" value="Ntn_hydrolases_N"/>
</dbReference>
<dbReference type="GO" id="GO:0004478">
    <property type="term" value="F:methionine adenosyltransferase activity"/>
    <property type="evidence" value="ECO:0007669"/>
    <property type="project" value="UniProtKB-EC"/>
</dbReference>
<dbReference type="PROSITE" id="PS00377">
    <property type="entry name" value="ADOMET_SYNTHASE_2"/>
    <property type="match status" value="1"/>
</dbReference>
<comment type="catalytic activity">
    <reaction evidence="14 15">
        <text>L-methionine + ATP + H2O = S-adenosyl-L-methionine + phosphate + diphosphate</text>
        <dbReference type="Rhea" id="RHEA:21080"/>
        <dbReference type="ChEBI" id="CHEBI:15377"/>
        <dbReference type="ChEBI" id="CHEBI:30616"/>
        <dbReference type="ChEBI" id="CHEBI:33019"/>
        <dbReference type="ChEBI" id="CHEBI:43474"/>
        <dbReference type="ChEBI" id="CHEBI:57844"/>
        <dbReference type="ChEBI" id="CHEBI:59789"/>
        <dbReference type="EC" id="2.5.1.6"/>
    </reaction>
</comment>
<comment type="pathway">
    <text evidence="1">Purine metabolism; IMP biosynthesis via de novo pathway; N(1)-(5-phospho-D-ribosyl)glycinamide from 5-phospho-alpha-D-ribose 1-diphosphate: step 1/2.</text>
</comment>
<name>A0A8H5HP75_9AGAR</name>
<dbReference type="FunFam" id="3.30.300.10:FF:000003">
    <property type="entry name" value="S-adenosylmethionine synthase"/>
    <property type="match status" value="1"/>
</dbReference>
<protein>
    <recommendedName>
        <fullName evidence="15">S-adenosylmethionine synthase</fullName>
        <ecNumber evidence="15">2.5.1.6</ecNumber>
    </recommendedName>
</protein>
<dbReference type="Pfam" id="PF00438">
    <property type="entry name" value="S-AdoMet_synt_N"/>
    <property type="match status" value="1"/>
</dbReference>
<dbReference type="FunFam" id="3.30.300.10:FF:000001">
    <property type="entry name" value="S-adenosylmethionine synthase"/>
    <property type="match status" value="1"/>
</dbReference>
<comment type="similarity">
    <text evidence="4">In the C-terminal section; belongs to the purine/pyrimidine phosphoribosyltransferase family.</text>
</comment>
<dbReference type="SUPFAM" id="SSF55973">
    <property type="entry name" value="S-adenosylmethionine synthetase"/>
    <property type="match status" value="3"/>
</dbReference>
<dbReference type="AlphaFoldDB" id="A0A8H5HP75"/>
<dbReference type="GO" id="GO:0006555">
    <property type="term" value="P:methionine metabolic process"/>
    <property type="evidence" value="ECO:0007669"/>
    <property type="project" value="UniProtKB-ARBA"/>
</dbReference>
<keyword evidence="9 15" id="KW-0547">Nucleotide-binding</keyword>
<dbReference type="CDD" id="cd06223">
    <property type="entry name" value="PRTases_typeI"/>
    <property type="match status" value="1"/>
</dbReference>
<gene>
    <name evidence="18" type="ORF">D9615_001577</name>
</gene>
<dbReference type="Pfam" id="PF02772">
    <property type="entry name" value="S-AdoMet_synt_M"/>
    <property type="match status" value="1"/>
</dbReference>
<dbReference type="Gene3D" id="3.40.50.2020">
    <property type="match status" value="1"/>
</dbReference>
<keyword evidence="13 15" id="KW-0630">Potassium</keyword>
<dbReference type="PROSITE" id="PS00376">
    <property type="entry name" value="ADOMET_SYNTHASE_1"/>
    <property type="match status" value="1"/>
</dbReference>
<dbReference type="GO" id="GO:0006730">
    <property type="term" value="P:one-carbon metabolic process"/>
    <property type="evidence" value="ECO:0007669"/>
    <property type="project" value="UniProtKB-KW"/>
</dbReference>
<dbReference type="GO" id="GO:0006556">
    <property type="term" value="P:S-adenosylmethionine biosynthetic process"/>
    <property type="evidence" value="ECO:0007669"/>
    <property type="project" value="UniProtKB-UniPathway"/>
</dbReference>
<dbReference type="GO" id="GO:0009113">
    <property type="term" value="P:purine nucleobase biosynthetic process"/>
    <property type="evidence" value="ECO:0007669"/>
    <property type="project" value="InterPro"/>
</dbReference>
<evidence type="ECO:0000256" key="11">
    <source>
        <dbReference type="ARBA" id="ARBA00022840"/>
    </source>
</evidence>
<dbReference type="HAMAP" id="MF_00086">
    <property type="entry name" value="S_AdoMet_synth1"/>
    <property type="match status" value="1"/>
</dbReference>
<evidence type="ECO:0000256" key="8">
    <source>
        <dbReference type="ARBA" id="ARBA00022723"/>
    </source>
</evidence>
<dbReference type="HAMAP" id="MF_01931">
    <property type="entry name" value="PurF"/>
    <property type="match status" value="1"/>
</dbReference>
<evidence type="ECO:0000256" key="1">
    <source>
        <dbReference type="ARBA" id="ARBA00005209"/>
    </source>
</evidence>
<keyword evidence="7 15" id="KW-0808">Transferase</keyword>
<evidence type="ECO:0000256" key="16">
    <source>
        <dbReference type="RuleBase" id="RU004462"/>
    </source>
</evidence>
<keyword evidence="11 15" id="KW-0067">ATP-binding</keyword>
<dbReference type="InterPro" id="IPR000836">
    <property type="entry name" value="PRTase_dom"/>
</dbReference>
<dbReference type="Gene3D" id="3.60.20.10">
    <property type="entry name" value="Glutamine Phosphoribosylpyrophosphate, subunit 1, domain 1"/>
    <property type="match status" value="1"/>
</dbReference>
<keyword evidence="5 15" id="KW-0554">One-carbon metabolism</keyword>
<keyword evidence="8 15" id="KW-0479">Metal-binding</keyword>
<dbReference type="NCBIfam" id="TIGR01034">
    <property type="entry name" value="metK"/>
    <property type="match status" value="1"/>
</dbReference>
<evidence type="ECO:0000256" key="5">
    <source>
        <dbReference type="ARBA" id="ARBA00022563"/>
    </source>
</evidence>
<feature type="domain" description="Glutamine amidotransferase type-2" evidence="17">
    <location>
        <begin position="397"/>
        <end position="633"/>
    </location>
</feature>
<evidence type="ECO:0000313" key="19">
    <source>
        <dbReference type="Proteomes" id="UP000565441"/>
    </source>
</evidence>
<dbReference type="Pfam" id="PF13522">
    <property type="entry name" value="GATase_6"/>
    <property type="match status" value="1"/>
</dbReference>
<keyword evidence="12 15" id="KW-0460">Magnesium</keyword>
<comment type="function">
    <text evidence="15">Catalyzes the formation of S-adenosylmethionine from methionine and ATP.</text>
</comment>
<dbReference type="CDD" id="cd18079">
    <property type="entry name" value="S-AdoMet_synt"/>
    <property type="match status" value="1"/>
</dbReference>
<dbReference type="OrthoDB" id="191723at2759"/>
<dbReference type="Proteomes" id="UP000565441">
    <property type="component" value="Unassembled WGS sequence"/>
</dbReference>
<sequence length="949" mass="103720">MACAIPYLLFPSPIYPFFQIIAMTPNGNAVRAALAPGHFLFTSESVGEGHPDKICDQVSDAILDACLAEDPFSKVACETASKTGMIMVFGEITTKAKLDYQKIIRETIKQIGYDDSEKGFDYKTCNILVAIEQQSPDIAQGLDHGSLESHGAGDQGIMFGYATDETEELMPLTIMLAHKLNAAMAVARRNGSLAWLRPDSKTQVTIEYKKDGGATIPLRVDTVVISTQHAESISTKELREEILEKIIKKVIPANLLDDKTVYHIQPSGRFVIGGPQGDAGLTGRKIIVDTYGGWGAHGGGAFSGKDFSKVDRSAAYTARWIAKSIVAAGLARRALVQLSYAIGVAEPLSIYVDTYGTGKKTDEELVDIIRNNWDLRPGVIVRELDLQKPQYLKTASYGHFGLLLHDPEVDAAPEICEGLSLLQHRGQDACGIVTCGPRGRFYQCKANGMVRDIFDANSISRLIGGMGVGHVRYPTAGSFNHAEAQPFYVNSPYGIVFAHNGNLINTDELMRYMDATAHRHINTASDSELLLNIFANNLQQTGKFRINEDDIFTALGGMMEQCKGAYACVAMLAGFGIIAFRDPNGIRPVGMGVRKNGTGKDYLFSSESVVADAAGFGEWEDVKPGWFLFGEDDIRLRCEAIIITRSGVSRRQVAKPATFAPDIFEFVYFARPDSVLDGISVYRSRMAMGDALAEKVRTVLEENNITVDVVIPVPDTSRVAALNLAQKLELPYREGFIKNRYVGRTFIMPGQQMRKKNVRRKLNAMALEFVDKVVLLVDDSIVRGTTSKEIIQMAKDVGAKKVIVASCAPPIRYPNVYGIDMPSRSELVAHGRTTEEIATEIGADLVIFQTLPDLESSVRQFNPSITAFDCSVFTGKYITGGVSEEYLQHLEDMRADHTQGKPKANSGALDGRGGAGLRWDREKVVLLSGNPGNGSDDTVGLHNTWKAAH</sequence>
<dbReference type="PANTHER" id="PTHR11964">
    <property type="entry name" value="S-ADENOSYLMETHIONINE SYNTHETASE"/>
    <property type="match status" value="1"/>
</dbReference>
<dbReference type="PROSITE" id="PS51278">
    <property type="entry name" value="GATASE_TYPE_2"/>
    <property type="match status" value="1"/>
</dbReference>
<evidence type="ECO:0000256" key="6">
    <source>
        <dbReference type="ARBA" id="ARBA00022676"/>
    </source>
</evidence>
<dbReference type="Gene3D" id="3.30.300.10">
    <property type="match status" value="3"/>
</dbReference>
<proteinExistence type="inferred from homology"/>
<comment type="pathway">
    <text evidence="2 15">Amino-acid biosynthesis; S-adenosyl-L-methionine biosynthesis; S-adenosyl-L-methionine from L-methionine: step 1/1.</text>
</comment>
<evidence type="ECO:0000256" key="9">
    <source>
        <dbReference type="ARBA" id="ARBA00022741"/>
    </source>
</evidence>